<proteinExistence type="predicted"/>
<feature type="domain" description="Transcriptional regulator DauR-like HTH" evidence="2">
    <location>
        <begin position="134"/>
        <end position="195"/>
    </location>
</feature>
<dbReference type="InterPro" id="IPR039446">
    <property type="entry name" value="DauR-like"/>
</dbReference>
<evidence type="ECO:0000259" key="1">
    <source>
        <dbReference type="Pfam" id="PF08348"/>
    </source>
</evidence>
<evidence type="ECO:0000259" key="2">
    <source>
        <dbReference type="Pfam" id="PF13309"/>
    </source>
</evidence>
<dbReference type="InterPro" id="IPR039445">
    <property type="entry name" value="DauR-like_HTH"/>
</dbReference>
<evidence type="ECO:0000313" key="3">
    <source>
        <dbReference type="EMBL" id="MFC0228978.1"/>
    </source>
</evidence>
<dbReference type="EMBL" id="JBHLXG010000031">
    <property type="protein sequence ID" value="MFC0228978.1"/>
    <property type="molecule type" value="Genomic_DNA"/>
</dbReference>
<sequence length="201" mass="22648">MLNRYHAIADAIALLFSPYAEIAIHDLTSKTLVYIANNRSQRELGEDSNLSGLQDDYDLQVIGPYLKRNWDGNQLRSISAVLRDDRGDPIGLMCINLDISVLENAKAALDLFLVGNVLQPQPDMLFHDDWQQRINSFIHSWLQQRQLTLATLNGVSRRALVEALYQEGAFKGKNAAGYVAKILVISRATVYNYLKNIKESV</sequence>
<evidence type="ECO:0000313" key="4">
    <source>
        <dbReference type="Proteomes" id="UP001589792"/>
    </source>
</evidence>
<dbReference type="Pfam" id="PF13309">
    <property type="entry name" value="HTH_22"/>
    <property type="match status" value="1"/>
</dbReference>
<feature type="domain" description="YheO-like" evidence="1">
    <location>
        <begin position="2"/>
        <end position="107"/>
    </location>
</feature>
<reference evidence="3 4" key="1">
    <citation type="submission" date="2024-09" db="EMBL/GenBank/DDBJ databases">
        <authorList>
            <person name="Sun Q."/>
            <person name="Mori K."/>
        </authorList>
    </citation>
    <scope>NUCLEOTIDE SEQUENCE [LARGE SCALE GENOMIC DNA]</scope>
    <source>
        <strain evidence="3 4">CCM 8626</strain>
    </source>
</reference>
<name>A0ABV6EJ02_9GAMM</name>
<organism evidence="3 4">
    <name type="scientific">Serratia aquatilis</name>
    <dbReference type="NCBI Taxonomy" id="1737515"/>
    <lineage>
        <taxon>Bacteria</taxon>
        <taxon>Pseudomonadati</taxon>
        <taxon>Pseudomonadota</taxon>
        <taxon>Gammaproteobacteria</taxon>
        <taxon>Enterobacterales</taxon>
        <taxon>Yersiniaceae</taxon>
        <taxon>Serratia</taxon>
    </lineage>
</organism>
<dbReference type="RefSeq" id="WP_380679340.1">
    <property type="nucleotide sequence ID" value="NZ_CP173186.1"/>
</dbReference>
<dbReference type="Pfam" id="PF08348">
    <property type="entry name" value="PAS_6"/>
    <property type="match status" value="1"/>
</dbReference>
<comment type="caution">
    <text evidence="3">The sequence shown here is derived from an EMBL/GenBank/DDBJ whole genome shotgun (WGS) entry which is preliminary data.</text>
</comment>
<dbReference type="Proteomes" id="UP001589792">
    <property type="component" value="Unassembled WGS sequence"/>
</dbReference>
<dbReference type="PANTHER" id="PTHR35568:SF1">
    <property type="entry name" value="TRANSCRIPTIONAL REGULATOR DAUR"/>
    <property type="match status" value="1"/>
</dbReference>
<gene>
    <name evidence="3" type="ORF">ACFFJ3_21215</name>
</gene>
<keyword evidence="4" id="KW-1185">Reference proteome</keyword>
<dbReference type="PANTHER" id="PTHR35568">
    <property type="entry name" value="TRANSCRIPTIONAL REGULATOR DAUR"/>
    <property type="match status" value="1"/>
</dbReference>
<dbReference type="InterPro" id="IPR013559">
    <property type="entry name" value="YheO"/>
</dbReference>
<protein>
    <submittedName>
        <fullName evidence="3">Transcriptional regulator</fullName>
    </submittedName>
</protein>
<accession>A0ABV6EJ02</accession>